<keyword evidence="2" id="KW-1185">Reference proteome</keyword>
<evidence type="ECO:0000313" key="2">
    <source>
        <dbReference type="Proteomes" id="UP000239549"/>
    </source>
</evidence>
<organism evidence="1 2">
    <name type="scientific">Desulfocucumis palustris</name>
    <dbReference type="NCBI Taxonomy" id="1898651"/>
    <lineage>
        <taxon>Bacteria</taxon>
        <taxon>Bacillati</taxon>
        <taxon>Bacillota</taxon>
        <taxon>Clostridia</taxon>
        <taxon>Eubacteriales</taxon>
        <taxon>Desulfocucumaceae</taxon>
        <taxon>Desulfocucumis</taxon>
    </lineage>
</organism>
<reference evidence="2" key="1">
    <citation type="submission" date="2018-02" db="EMBL/GenBank/DDBJ databases">
        <title>Genome sequence of Desulfocucumis palustris strain NAW-5.</title>
        <authorList>
            <person name="Watanabe M."/>
            <person name="Kojima H."/>
            <person name="Fukui M."/>
        </authorList>
    </citation>
    <scope>NUCLEOTIDE SEQUENCE [LARGE SCALE GENOMIC DNA]</scope>
    <source>
        <strain evidence="2">NAW-5</strain>
    </source>
</reference>
<dbReference type="EMBL" id="BFAV01000149">
    <property type="protein sequence ID" value="GBF34662.1"/>
    <property type="molecule type" value="Genomic_DNA"/>
</dbReference>
<evidence type="ECO:0000313" key="1">
    <source>
        <dbReference type="EMBL" id="GBF34662.1"/>
    </source>
</evidence>
<comment type="caution">
    <text evidence="1">The sequence shown here is derived from an EMBL/GenBank/DDBJ whole genome shotgun (WGS) entry which is preliminary data.</text>
</comment>
<protein>
    <submittedName>
        <fullName evidence="1">Uncharacterized protein</fullName>
    </submittedName>
</protein>
<dbReference type="AlphaFoldDB" id="A0A2L2XEV4"/>
<sequence>MRRSLPEKLESGSDAKYFIHGEEPMHTRRKSLFIQQFL</sequence>
<proteinExistence type="predicted"/>
<name>A0A2L2XEV4_9FIRM</name>
<gene>
    <name evidence="1" type="ORF">DCCM_3782</name>
</gene>
<dbReference type="Proteomes" id="UP000239549">
    <property type="component" value="Unassembled WGS sequence"/>
</dbReference>
<accession>A0A2L2XEV4</accession>